<feature type="domain" description="ATP-dependent DNA ligase family profile" evidence="24">
    <location>
        <begin position="130"/>
        <end position="255"/>
    </location>
</feature>
<evidence type="ECO:0000256" key="23">
    <source>
        <dbReference type="SAM" id="MobiDB-lite"/>
    </source>
</evidence>
<evidence type="ECO:0000256" key="22">
    <source>
        <dbReference type="ARBA" id="ARBA00049990"/>
    </source>
</evidence>
<dbReference type="InterPro" id="IPR012309">
    <property type="entry name" value="DNA_ligase_ATP-dep_C"/>
</dbReference>
<dbReference type="NCBIfam" id="TIGR02776">
    <property type="entry name" value="NHEJ_ligase_prk"/>
    <property type="match status" value="1"/>
</dbReference>
<feature type="region of interest" description="Disordered" evidence="23">
    <location>
        <begin position="279"/>
        <end position="298"/>
    </location>
</feature>
<dbReference type="Gene3D" id="2.40.50.140">
    <property type="entry name" value="Nucleic acid-binding proteins"/>
    <property type="match status" value="1"/>
</dbReference>
<evidence type="ECO:0000256" key="19">
    <source>
        <dbReference type="ARBA" id="ARBA00029943"/>
    </source>
</evidence>
<dbReference type="GO" id="GO:0046872">
    <property type="term" value="F:metal ion binding"/>
    <property type="evidence" value="ECO:0007669"/>
    <property type="project" value="UniProtKB-KW"/>
</dbReference>
<dbReference type="SUPFAM" id="SSF50249">
    <property type="entry name" value="Nucleic acid-binding proteins"/>
    <property type="match status" value="1"/>
</dbReference>
<keyword evidence="26" id="KW-1185">Reference proteome</keyword>
<dbReference type="CDD" id="cd07906">
    <property type="entry name" value="Adenylation_DNA_ligase_LigD_LigC"/>
    <property type="match status" value="1"/>
</dbReference>
<dbReference type="InterPro" id="IPR012340">
    <property type="entry name" value="NA-bd_OB-fold"/>
</dbReference>
<proteinExistence type="inferred from homology"/>
<evidence type="ECO:0000256" key="14">
    <source>
        <dbReference type="ARBA" id="ARBA00023125"/>
    </source>
</evidence>
<dbReference type="InterPro" id="IPR014146">
    <property type="entry name" value="LigD_ligase_dom"/>
</dbReference>
<keyword evidence="6" id="KW-0540">Nuclease</keyword>
<comment type="similarity">
    <text evidence="21">In the C-terminal section; belongs to the ATP-dependent DNA ligase family.</text>
</comment>
<dbReference type="GO" id="GO:0004527">
    <property type="term" value="F:exonuclease activity"/>
    <property type="evidence" value="ECO:0007669"/>
    <property type="project" value="UniProtKB-KW"/>
</dbReference>
<dbReference type="Pfam" id="PF21686">
    <property type="entry name" value="LigD_Prim-Pol"/>
    <property type="match status" value="1"/>
</dbReference>
<keyword evidence="18" id="KW-0511">Multifunctional enzyme</keyword>
<dbReference type="GO" id="GO:0003677">
    <property type="term" value="F:DNA binding"/>
    <property type="evidence" value="ECO:0007669"/>
    <property type="project" value="UniProtKB-KW"/>
</dbReference>
<dbReference type="InterPro" id="IPR014145">
    <property type="entry name" value="LigD_pol_dom"/>
</dbReference>
<keyword evidence="5" id="KW-0548">Nucleotidyltransferase</keyword>
<dbReference type="PANTHER" id="PTHR42705">
    <property type="entry name" value="BIFUNCTIONAL NON-HOMOLOGOUS END JOINING PROTEIN LIGD"/>
    <property type="match status" value="1"/>
</dbReference>
<keyword evidence="3 25" id="KW-0436">Ligase</keyword>
<evidence type="ECO:0000256" key="8">
    <source>
        <dbReference type="ARBA" id="ARBA00022741"/>
    </source>
</evidence>
<keyword evidence="7" id="KW-0479">Metal-binding</keyword>
<evidence type="ECO:0000256" key="12">
    <source>
        <dbReference type="ARBA" id="ARBA00022840"/>
    </source>
</evidence>
<dbReference type="InterPro" id="IPR052171">
    <property type="entry name" value="NHEJ_LigD"/>
</dbReference>
<evidence type="ECO:0000256" key="6">
    <source>
        <dbReference type="ARBA" id="ARBA00022722"/>
    </source>
</evidence>
<name>A0A068NXY8_FIMGI</name>
<dbReference type="NCBIfam" id="TIGR02778">
    <property type="entry name" value="ligD_pol"/>
    <property type="match status" value="1"/>
</dbReference>
<dbReference type="CDD" id="cd07971">
    <property type="entry name" value="OBF_DNA_ligase_LigD"/>
    <property type="match status" value="1"/>
</dbReference>
<evidence type="ECO:0000256" key="3">
    <source>
        <dbReference type="ARBA" id="ARBA00022598"/>
    </source>
</evidence>
<evidence type="ECO:0000256" key="20">
    <source>
        <dbReference type="ARBA" id="ARBA00034003"/>
    </source>
</evidence>
<dbReference type="Gene3D" id="3.30.1490.70">
    <property type="match status" value="1"/>
</dbReference>
<evidence type="ECO:0000313" key="25">
    <source>
        <dbReference type="EMBL" id="AIE86519.1"/>
    </source>
</evidence>
<dbReference type="RefSeq" id="WP_025229522.1">
    <property type="nucleotide sequence ID" value="NZ_CP007139.1"/>
</dbReference>
<evidence type="ECO:0000259" key="24">
    <source>
        <dbReference type="PROSITE" id="PS50160"/>
    </source>
</evidence>
<dbReference type="OrthoDB" id="9802472at2"/>
<protein>
    <recommendedName>
        <fullName evidence="2">DNA ligase (ATP)</fullName>
        <ecNumber evidence="2">6.5.1.1</ecNumber>
    </recommendedName>
    <alternativeName>
        <fullName evidence="19">NHEJ DNA polymerase</fullName>
    </alternativeName>
</protein>
<keyword evidence="16" id="KW-0234">DNA repair</keyword>
<dbReference type="GO" id="GO:0006281">
    <property type="term" value="P:DNA repair"/>
    <property type="evidence" value="ECO:0007669"/>
    <property type="project" value="UniProtKB-KW"/>
</dbReference>
<dbReference type="eggNOG" id="COG1793">
    <property type="taxonomic scope" value="Bacteria"/>
</dbReference>
<accession>A0A068NXY8</accession>
<dbReference type="GO" id="GO:0005524">
    <property type="term" value="F:ATP binding"/>
    <property type="evidence" value="ECO:0007669"/>
    <property type="project" value="UniProtKB-KW"/>
</dbReference>
<evidence type="ECO:0000256" key="13">
    <source>
        <dbReference type="ARBA" id="ARBA00022932"/>
    </source>
</evidence>
<evidence type="ECO:0000256" key="4">
    <source>
        <dbReference type="ARBA" id="ARBA00022679"/>
    </source>
</evidence>
<evidence type="ECO:0000256" key="15">
    <source>
        <dbReference type="ARBA" id="ARBA00023172"/>
    </source>
</evidence>
<dbReference type="AlphaFoldDB" id="A0A068NXY8"/>
<dbReference type="GO" id="GO:0003887">
    <property type="term" value="F:DNA-directed DNA polymerase activity"/>
    <property type="evidence" value="ECO:0007669"/>
    <property type="project" value="UniProtKB-KW"/>
</dbReference>
<dbReference type="InterPro" id="IPR012310">
    <property type="entry name" value="DNA_ligase_ATP-dep_cent"/>
</dbReference>
<dbReference type="GO" id="GO:0003910">
    <property type="term" value="F:DNA ligase (ATP) activity"/>
    <property type="evidence" value="ECO:0007669"/>
    <property type="project" value="UniProtKB-EC"/>
</dbReference>
<dbReference type="CDD" id="cd04865">
    <property type="entry name" value="LigD_Pol_like_2"/>
    <property type="match status" value="1"/>
</dbReference>
<keyword evidence="10" id="KW-0378">Hydrolase</keyword>
<dbReference type="eggNOG" id="COG3285">
    <property type="taxonomic scope" value="Bacteria"/>
</dbReference>
<dbReference type="Gene3D" id="3.30.470.30">
    <property type="entry name" value="DNA ligase/mRNA capping enzyme"/>
    <property type="match status" value="1"/>
</dbReference>
<dbReference type="STRING" id="661478.OP10G_3151"/>
<dbReference type="SUPFAM" id="SSF56091">
    <property type="entry name" value="DNA ligase/mRNA capping enzyme, catalytic domain"/>
    <property type="match status" value="1"/>
</dbReference>
<dbReference type="EC" id="6.5.1.1" evidence="2"/>
<evidence type="ECO:0000256" key="5">
    <source>
        <dbReference type="ARBA" id="ARBA00022695"/>
    </source>
</evidence>
<dbReference type="PANTHER" id="PTHR42705:SF2">
    <property type="entry name" value="BIFUNCTIONAL NON-HOMOLOGOUS END JOINING PROTEIN LIGD"/>
    <property type="match status" value="1"/>
</dbReference>
<evidence type="ECO:0000256" key="2">
    <source>
        <dbReference type="ARBA" id="ARBA00012727"/>
    </source>
</evidence>
<evidence type="ECO:0000256" key="1">
    <source>
        <dbReference type="ARBA" id="ARBA00001936"/>
    </source>
</evidence>
<evidence type="ECO:0000256" key="11">
    <source>
        <dbReference type="ARBA" id="ARBA00022839"/>
    </source>
</evidence>
<keyword evidence="12" id="KW-0067">ATP-binding</keyword>
<keyword evidence="15" id="KW-0233">DNA recombination</keyword>
<dbReference type="NCBIfam" id="TIGR02779">
    <property type="entry name" value="NHEJ_ligase_lig"/>
    <property type="match status" value="1"/>
</dbReference>
<keyword evidence="17" id="KW-0464">Manganese</keyword>
<comment type="cofactor">
    <cofactor evidence="1">
        <name>Mn(2+)</name>
        <dbReference type="ChEBI" id="CHEBI:29035"/>
    </cofactor>
</comment>
<dbReference type="HOGENOM" id="CLU_008325_0_2_0"/>
<evidence type="ECO:0000313" key="26">
    <source>
        <dbReference type="Proteomes" id="UP000027982"/>
    </source>
</evidence>
<evidence type="ECO:0000256" key="21">
    <source>
        <dbReference type="ARBA" id="ARBA00049981"/>
    </source>
</evidence>
<evidence type="ECO:0000256" key="16">
    <source>
        <dbReference type="ARBA" id="ARBA00023204"/>
    </source>
</evidence>
<evidence type="ECO:0000256" key="17">
    <source>
        <dbReference type="ARBA" id="ARBA00023211"/>
    </source>
</evidence>
<dbReference type="Pfam" id="PF01068">
    <property type="entry name" value="DNA_ligase_A_M"/>
    <property type="match status" value="1"/>
</dbReference>
<comment type="catalytic activity">
    <reaction evidence="20">
        <text>ATP + (deoxyribonucleotide)n-3'-hydroxyl + 5'-phospho-(deoxyribonucleotide)m = (deoxyribonucleotide)n+m + AMP + diphosphate.</text>
        <dbReference type="EC" id="6.5.1.1"/>
    </reaction>
</comment>
<comment type="similarity">
    <text evidence="22">In the N-terminal section; belongs to the LigD polymerase family.</text>
</comment>
<organism evidence="25 26">
    <name type="scientific">Fimbriimonas ginsengisoli Gsoil 348</name>
    <dbReference type="NCBI Taxonomy" id="661478"/>
    <lineage>
        <taxon>Bacteria</taxon>
        <taxon>Bacillati</taxon>
        <taxon>Armatimonadota</taxon>
        <taxon>Fimbriimonadia</taxon>
        <taxon>Fimbriimonadales</taxon>
        <taxon>Fimbriimonadaceae</taxon>
        <taxon>Fimbriimonas</taxon>
    </lineage>
</organism>
<evidence type="ECO:0000256" key="9">
    <source>
        <dbReference type="ARBA" id="ARBA00022763"/>
    </source>
</evidence>
<keyword evidence="11" id="KW-0269">Exonuclease</keyword>
<keyword evidence="8" id="KW-0547">Nucleotide-binding</keyword>
<dbReference type="InterPro" id="IPR014143">
    <property type="entry name" value="NHEJ_ligase_prk"/>
</dbReference>
<dbReference type="GO" id="GO:0006310">
    <property type="term" value="P:DNA recombination"/>
    <property type="evidence" value="ECO:0007669"/>
    <property type="project" value="UniProtKB-KW"/>
</dbReference>
<dbReference type="Pfam" id="PF04679">
    <property type="entry name" value="DNA_ligase_A_C"/>
    <property type="match status" value="1"/>
</dbReference>
<reference evidence="25 26" key="1">
    <citation type="journal article" date="2014" name="PLoS ONE">
        <title>The first complete genome sequence of the class fimbriimonadia in the phylum armatimonadetes.</title>
        <authorList>
            <person name="Hu Z.Y."/>
            <person name="Wang Y.Z."/>
            <person name="Im W.T."/>
            <person name="Wang S.Y."/>
            <person name="Zhao G.P."/>
            <person name="Zheng H.J."/>
            <person name="Quan Z.X."/>
        </authorList>
    </citation>
    <scope>NUCLEOTIDE SEQUENCE [LARGE SCALE GENOMIC DNA]</scope>
    <source>
        <strain evidence="25">Gsoil 348</strain>
    </source>
</reference>
<keyword evidence="14" id="KW-0238">DNA-binding</keyword>
<feature type="compositionally biased region" description="Polar residues" evidence="23">
    <location>
        <begin position="279"/>
        <end position="290"/>
    </location>
</feature>
<keyword evidence="13" id="KW-0239">DNA-directed DNA polymerase</keyword>
<dbReference type="Gene3D" id="3.90.920.10">
    <property type="entry name" value="DNA primase, PRIM domain"/>
    <property type="match status" value="1"/>
</dbReference>
<dbReference type="Proteomes" id="UP000027982">
    <property type="component" value="Chromosome"/>
</dbReference>
<evidence type="ECO:0000256" key="10">
    <source>
        <dbReference type="ARBA" id="ARBA00022801"/>
    </source>
</evidence>
<evidence type="ECO:0000256" key="18">
    <source>
        <dbReference type="ARBA" id="ARBA00023268"/>
    </source>
</evidence>
<keyword evidence="9" id="KW-0227">DNA damage</keyword>
<evidence type="ECO:0000256" key="7">
    <source>
        <dbReference type="ARBA" id="ARBA00022723"/>
    </source>
</evidence>
<keyword evidence="4" id="KW-0808">Transferase</keyword>
<dbReference type="PROSITE" id="PS50160">
    <property type="entry name" value="DNA_LIGASE_A3"/>
    <property type="match status" value="1"/>
</dbReference>
<gene>
    <name evidence="25" type="ORF">OP10G_3151</name>
</gene>
<dbReference type="EMBL" id="CP007139">
    <property type="protein sequence ID" value="AIE86519.1"/>
    <property type="molecule type" value="Genomic_DNA"/>
</dbReference>
<sequence length="680" mass="76914">MKENSGFDVKKLPADLRAILEAAPKRPFPKAVKPMLATLVDKPFDDDSWSFEIKWDGYRAIALLNEGRVDLTSRNEKSFNEKFYSVLTALQSWKLNAVIDGEITVTSPNGVSSFGALQNWRSEADGLLIFYAFDLLWLEGKDLTNLPLTERRSLLRALIPPENEAIRFSENFEGQGIQVFEAAVKLGLEGIIAKKNNSVYRPGDRTSDWLKIKAHKRQEVVIGGYTKNEGSSKPFSSLLVGVFEGDQLKYTGKIGTGFDIKTQRSMLAQFQPLIRETSPFTTVPDINSPSRFRPDPPKATATWLEPRLVCEVSFTEMTSDQVMRHPSFEGMRADKSARNVVLEKEQDTATLTDTHGASKKVLTPRGTSERKTLLNPTDASQVRKIDGHDLKFTNLSKLYWPEDNITKRDLLNYYYQVAPYILPYLKDRPQSLNRHPNGIHGKQFYQKDVKGKVPDWVHTFAYYSEADAREKEFFVCDDEASLLYLVSLGCIEISPWNSRAEAPDNPDWCVIDLDPDHNSFEEVIVVAQVVHKLLDLLEVPSYCKTSGSTGLHVYIPLGAKYTYEESKEFARALVTRVHAEIPDITSIERKVADREGKMYLDFLQNRPQATLAAPYCVRPKPGAPVSMPLHWDEVKKGLHMTDFTIANAIDRIRSVGDIFKPVLGKGIRLEETLKKLDAMR</sequence>
<dbReference type="KEGG" id="fgi:OP10G_3151"/>